<evidence type="ECO:0000256" key="1">
    <source>
        <dbReference type="ARBA" id="ARBA00009922"/>
    </source>
</evidence>
<evidence type="ECO:0000256" key="12">
    <source>
        <dbReference type="ARBA" id="ARBA00034617"/>
    </source>
</evidence>
<dbReference type="SUPFAM" id="SSF52540">
    <property type="entry name" value="P-loop containing nucleoside triphosphate hydrolases"/>
    <property type="match status" value="1"/>
</dbReference>
<feature type="binding site" evidence="15">
    <location>
        <begin position="29"/>
        <end position="36"/>
    </location>
    <ligand>
        <name>ATP</name>
        <dbReference type="ChEBI" id="CHEBI:30616"/>
    </ligand>
</feature>
<proteinExistence type="inferred from homology"/>
<evidence type="ECO:0000256" key="14">
    <source>
        <dbReference type="ARBA" id="ARBA00048988"/>
    </source>
</evidence>
<dbReference type="InterPro" id="IPR014017">
    <property type="entry name" value="DNA_helicase_UvrD-like_C"/>
</dbReference>
<evidence type="ECO:0000256" key="10">
    <source>
        <dbReference type="ARBA" id="ARBA00023204"/>
    </source>
</evidence>
<feature type="domain" description="UvrD-like helicase ATP-binding" evidence="16">
    <location>
        <begin position="8"/>
        <end position="311"/>
    </location>
</feature>
<dbReference type="EC" id="5.6.2.4" evidence="13"/>
<dbReference type="CDD" id="cd17932">
    <property type="entry name" value="DEXQc_UvrD"/>
    <property type="match status" value="1"/>
</dbReference>
<keyword evidence="4" id="KW-0227">DNA damage</keyword>
<keyword evidence="7" id="KW-0269">Exonuclease</keyword>
<dbReference type="GO" id="GO:0004527">
    <property type="term" value="F:exonuclease activity"/>
    <property type="evidence" value="ECO:0007669"/>
    <property type="project" value="UniProtKB-KW"/>
</dbReference>
<dbReference type="Pfam" id="PF13361">
    <property type="entry name" value="UvrD_C"/>
    <property type="match status" value="1"/>
</dbReference>
<evidence type="ECO:0000256" key="13">
    <source>
        <dbReference type="ARBA" id="ARBA00034808"/>
    </source>
</evidence>
<gene>
    <name evidence="18" type="ORF">UT63_C0040G0009</name>
</gene>
<dbReference type="InterPro" id="IPR011335">
    <property type="entry name" value="Restrct_endonuc-II-like"/>
</dbReference>
<dbReference type="InterPro" id="IPR011604">
    <property type="entry name" value="PDDEXK-like_dom_sf"/>
</dbReference>
<dbReference type="EMBL" id="LBXN01000040">
    <property type="protein sequence ID" value="KKR32536.1"/>
    <property type="molecule type" value="Genomic_DNA"/>
</dbReference>
<dbReference type="InterPro" id="IPR014016">
    <property type="entry name" value="UvrD-like_ATP-bd"/>
</dbReference>
<evidence type="ECO:0000256" key="6">
    <source>
        <dbReference type="ARBA" id="ARBA00022806"/>
    </source>
</evidence>
<dbReference type="GO" id="GO:0000725">
    <property type="term" value="P:recombinational repair"/>
    <property type="evidence" value="ECO:0007669"/>
    <property type="project" value="TreeGrafter"/>
</dbReference>
<keyword evidence="8 15" id="KW-0067">ATP-binding</keyword>
<dbReference type="InterPro" id="IPR013986">
    <property type="entry name" value="DExx_box_DNA_helicase_dom_sf"/>
</dbReference>
<dbReference type="InterPro" id="IPR027417">
    <property type="entry name" value="P-loop_NTPase"/>
</dbReference>
<feature type="domain" description="UvrD-like helicase C-terminal" evidence="17">
    <location>
        <begin position="319"/>
        <end position="588"/>
    </location>
</feature>
<dbReference type="InterPro" id="IPR000212">
    <property type="entry name" value="DNA_helicase_UvrD/REP"/>
</dbReference>
<dbReference type="Gene3D" id="3.90.320.10">
    <property type="match status" value="1"/>
</dbReference>
<organism evidence="18 19">
    <name type="scientific">Candidatus Gottesmanbacteria bacterium GW2011_GWC2_39_8</name>
    <dbReference type="NCBI Taxonomy" id="1618450"/>
    <lineage>
        <taxon>Bacteria</taxon>
        <taxon>Candidatus Gottesmaniibacteriota</taxon>
    </lineage>
</organism>
<comment type="similarity">
    <text evidence="1">Belongs to the helicase family. UvrD subfamily.</text>
</comment>
<comment type="catalytic activity">
    <reaction evidence="14">
        <text>ATP + H2O = ADP + phosphate + H(+)</text>
        <dbReference type="Rhea" id="RHEA:13065"/>
        <dbReference type="ChEBI" id="CHEBI:15377"/>
        <dbReference type="ChEBI" id="CHEBI:15378"/>
        <dbReference type="ChEBI" id="CHEBI:30616"/>
        <dbReference type="ChEBI" id="CHEBI:43474"/>
        <dbReference type="ChEBI" id="CHEBI:456216"/>
        <dbReference type="EC" id="5.6.2.4"/>
    </reaction>
</comment>
<dbReference type="GO" id="GO:0005524">
    <property type="term" value="F:ATP binding"/>
    <property type="evidence" value="ECO:0007669"/>
    <property type="project" value="UniProtKB-UniRule"/>
</dbReference>
<name>A0A0G0Q589_9BACT</name>
<evidence type="ECO:0000259" key="17">
    <source>
        <dbReference type="PROSITE" id="PS51217"/>
    </source>
</evidence>
<dbReference type="Pfam" id="PF00580">
    <property type="entry name" value="UvrD-helicase"/>
    <property type="match status" value="1"/>
</dbReference>
<evidence type="ECO:0000313" key="19">
    <source>
        <dbReference type="Proteomes" id="UP000034539"/>
    </source>
</evidence>
<evidence type="ECO:0000256" key="3">
    <source>
        <dbReference type="ARBA" id="ARBA00022741"/>
    </source>
</evidence>
<evidence type="ECO:0000256" key="8">
    <source>
        <dbReference type="ARBA" id="ARBA00022840"/>
    </source>
</evidence>
<keyword evidence="2" id="KW-0540">Nuclease</keyword>
<dbReference type="Gene3D" id="1.10.486.10">
    <property type="entry name" value="PCRA, domain 4"/>
    <property type="match status" value="1"/>
</dbReference>
<comment type="caution">
    <text evidence="18">The sequence shown here is derived from an EMBL/GenBank/DDBJ whole genome shotgun (WGS) entry which is preliminary data.</text>
</comment>
<dbReference type="PANTHER" id="PTHR11070:SF2">
    <property type="entry name" value="ATP-DEPENDENT DNA HELICASE SRS2"/>
    <property type="match status" value="1"/>
</dbReference>
<evidence type="ECO:0000256" key="11">
    <source>
        <dbReference type="ARBA" id="ARBA00023235"/>
    </source>
</evidence>
<evidence type="ECO:0000256" key="9">
    <source>
        <dbReference type="ARBA" id="ARBA00023125"/>
    </source>
</evidence>
<keyword evidence="9" id="KW-0238">DNA-binding</keyword>
<dbReference type="PROSITE" id="PS51198">
    <property type="entry name" value="UVRD_HELICASE_ATP_BIND"/>
    <property type="match status" value="1"/>
</dbReference>
<comment type="catalytic activity">
    <reaction evidence="12">
        <text>Couples ATP hydrolysis with the unwinding of duplex DNA by translocating in the 3'-5' direction.</text>
        <dbReference type="EC" id="5.6.2.4"/>
    </reaction>
</comment>
<dbReference type="Proteomes" id="UP000034539">
    <property type="component" value="Unassembled WGS sequence"/>
</dbReference>
<dbReference type="Pfam" id="PF12705">
    <property type="entry name" value="PDDEXK_1"/>
    <property type="match status" value="1"/>
</dbReference>
<sequence length="956" mass="109869">MQEEKILEGLNPEQERAVTFGEGPLLIVAGAGTGKTMVITKRIAHLVATKRAKPEEILALTFTDKASAEMEERVDVLIPYGYANIWISTFHAFGDKVLRDHAIDIGLVPDFQVLSSPEQVIFFRENLFQFDMDYYRPLGDPTKFIEAMISLFSRAKDEDVSPGEYLTYVARLEEFYMKDPENEELKETLKKQKEIASAYKRYQELLMKEGKVDFGDQVYLTLNLFRKSKVILKKYQERFHYILVDEFQDTNYAQFQLLKLLSQGYKNINVVGDDDQSIYRFRGAAISNILNFKKEFPECKEIVLTRNYRSTQTILDVSYKLITNNNPDRLEVRDNIDKQLISEKGEGEGVRHLHYDTLSSEADGVAKIINDAVSSNNYRYSDFAILVRSNNDADPFLRSLNMLGIPHRFSGSRGLYSREEIKFLISFLKTIANPDDSKNLYYLSGSQVYQLGSLDLTKCLNLASKKKRSLFEIFSTPVYLDEVESITLESKATIEKIIKDIEKYVMVSIHLPTGEVLYKFITESGYLGQLSKGSDSGGDEKIKTTLDRVTNFVDHLQMLMESGDNPAVAEDDYDADAVNVLTVHKAKGLEFPVVIMVSLIDGRFPWPRRREVIELPEELIKYELPEGDYHLQEERRLFYVGMTRAKDILCLTSARDYGGVRQRKMSRFLFEALDLPKSDVSTLKASPIEVINRSAPSQENELTEFEPIPDSKRIILSYYQIDDYDTCPLKYKYAHILKVPVMQHHSVVYGKALHDAIQEYHKMKLNGRDVREEDLIRVLEKSWVSEGFLTRDHEELRLEAGREALRRFYADQETNGIVPVFIEKEFSFPLRNNRIIGRWDRIDILNGKTFIIDYKSSQVKNQKDADSKAKESLQLSIYALAYNEIHGFIPDEVRLYFIESGRIGRAKKNKSDLDAVKEKIFTVARGIRARNYTATPSYIVCKYCVFNEICPSSAAG</sequence>
<dbReference type="SUPFAM" id="SSF52980">
    <property type="entry name" value="Restriction endonuclease-like"/>
    <property type="match status" value="1"/>
</dbReference>
<evidence type="ECO:0000256" key="2">
    <source>
        <dbReference type="ARBA" id="ARBA00022722"/>
    </source>
</evidence>
<reference evidence="18 19" key="1">
    <citation type="journal article" date="2015" name="Nature">
        <title>rRNA introns, odd ribosomes, and small enigmatic genomes across a large radiation of phyla.</title>
        <authorList>
            <person name="Brown C.T."/>
            <person name="Hug L.A."/>
            <person name="Thomas B.C."/>
            <person name="Sharon I."/>
            <person name="Castelle C.J."/>
            <person name="Singh A."/>
            <person name="Wilkins M.J."/>
            <person name="Williams K.H."/>
            <person name="Banfield J.F."/>
        </authorList>
    </citation>
    <scope>NUCLEOTIDE SEQUENCE [LARGE SCALE GENOMIC DNA]</scope>
</reference>
<evidence type="ECO:0000259" key="16">
    <source>
        <dbReference type="PROSITE" id="PS51198"/>
    </source>
</evidence>
<dbReference type="PROSITE" id="PS51217">
    <property type="entry name" value="UVRD_HELICASE_CTER"/>
    <property type="match status" value="1"/>
</dbReference>
<accession>A0A0G0Q589</accession>
<evidence type="ECO:0000256" key="7">
    <source>
        <dbReference type="ARBA" id="ARBA00022839"/>
    </source>
</evidence>
<dbReference type="Gene3D" id="3.40.50.300">
    <property type="entry name" value="P-loop containing nucleotide triphosphate hydrolases"/>
    <property type="match status" value="2"/>
</dbReference>
<evidence type="ECO:0000256" key="4">
    <source>
        <dbReference type="ARBA" id="ARBA00022763"/>
    </source>
</evidence>
<evidence type="ECO:0000256" key="5">
    <source>
        <dbReference type="ARBA" id="ARBA00022801"/>
    </source>
</evidence>
<dbReference type="GO" id="GO:0043138">
    <property type="term" value="F:3'-5' DNA helicase activity"/>
    <property type="evidence" value="ECO:0007669"/>
    <property type="project" value="UniProtKB-EC"/>
</dbReference>
<dbReference type="AlphaFoldDB" id="A0A0G0Q589"/>
<dbReference type="PATRIC" id="fig|1618450.3.peg.860"/>
<evidence type="ECO:0000313" key="18">
    <source>
        <dbReference type="EMBL" id="KKR32536.1"/>
    </source>
</evidence>
<dbReference type="InterPro" id="IPR038726">
    <property type="entry name" value="PDDEXK_AddAB-type"/>
</dbReference>
<keyword evidence="10" id="KW-0234">DNA repair</keyword>
<keyword evidence="3 15" id="KW-0547">Nucleotide-binding</keyword>
<keyword evidence="5 15" id="KW-0378">Hydrolase</keyword>
<protein>
    <recommendedName>
        <fullName evidence="13">DNA 3'-5' helicase</fullName>
        <ecNumber evidence="13">5.6.2.4</ecNumber>
    </recommendedName>
</protein>
<keyword evidence="11" id="KW-0413">Isomerase</keyword>
<dbReference type="PANTHER" id="PTHR11070">
    <property type="entry name" value="UVRD / RECB / PCRA DNA HELICASE FAMILY MEMBER"/>
    <property type="match status" value="1"/>
</dbReference>
<dbReference type="GO" id="GO:0003677">
    <property type="term" value="F:DNA binding"/>
    <property type="evidence" value="ECO:0007669"/>
    <property type="project" value="UniProtKB-KW"/>
</dbReference>
<evidence type="ECO:0000256" key="15">
    <source>
        <dbReference type="PROSITE-ProRule" id="PRU00560"/>
    </source>
</evidence>
<dbReference type="Gene3D" id="1.10.10.160">
    <property type="match status" value="1"/>
</dbReference>
<keyword evidence="6 15" id="KW-0347">Helicase</keyword>